<dbReference type="Proteomes" id="UP000518266">
    <property type="component" value="Unassembled WGS sequence"/>
</dbReference>
<dbReference type="EMBL" id="JAAKFY010000009">
    <property type="protein sequence ID" value="KAF3852868.1"/>
    <property type="molecule type" value="Genomic_DNA"/>
</dbReference>
<organism evidence="1 2">
    <name type="scientific">Dissostichus mawsoni</name>
    <name type="common">Antarctic cod</name>
    <dbReference type="NCBI Taxonomy" id="36200"/>
    <lineage>
        <taxon>Eukaryota</taxon>
        <taxon>Metazoa</taxon>
        <taxon>Chordata</taxon>
        <taxon>Craniata</taxon>
        <taxon>Vertebrata</taxon>
        <taxon>Euteleostomi</taxon>
        <taxon>Actinopterygii</taxon>
        <taxon>Neopterygii</taxon>
        <taxon>Teleostei</taxon>
        <taxon>Neoteleostei</taxon>
        <taxon>Acanthomorphata</taxon>
        <taxon>Eupercaria</taxon>
        <taxon>Perciformes</taxon>
        <taxon>Notothenioidei</taxon>
        <taxon>Nototheniidae</taxon>
        <taxon>Dissostichus</taxon>
    </lineage>
</organism>
<reference evidence="1 2" key="1">
    <citation type="submission" date="2020-03" db="EMBL/GenBank/DDBJ databases">
        <title>Dissostichus mawsoni Genome sequencing and assembly.</title>
        <authorList>
            <person name="Park H."/>
        </authorList>
    </citation>
    <scope>NUCLEOTIDE SEQUENCE [LARGE SCALE GENOMIC DNA]</scope>
    <source>
        <strain evidence="1">DM0001</strain>
        <tissue evidence="1">Muscle</tissue>
    </source>
</reference>
<proteinExistence type="predicted"/>
<protein>
    <submittedName>
        <fullName evidence="1">Uncharacterized protein</fullName>
    </submittedName>
</protein>
<dbReference type="AlphaFoldDB" id="A0A7J5YXL6"/>
<name>A0A7J5YXL6_DISMA</name>
<evidence type="ECO:0000313" key="1">
    <source>
        <dbReference type="EMBL" id="KAF3852868.1"/>
    </source>
</evidence>
<dbReference type="OrthoDB" id="8964652at2759"/>
<keyword evidence="2" id="KW-1185">Reference proteome</keyword>
<evidence type="ECO:0000313" key="2">
    <source>
        <dbReference type="Proteomes" id="UP000518266"/>
    </source>
</evidence>
<sequence>MAKKVNLLTSFVKPAAPNSKVLNLAEANTQFWMNRNLDILKEHYTDLLQDLSFNLDPFSRDAYDRAINWARQRYHKKLTPSSMDLLLEPVLNPDLPGEGAAACPVGNRISWLEELLDSMILPYSSISNTRTTQTIRARQSHTTLQTR</sequence>
<gene>
    <name evidence="1" type="ORF">F7725_006223</name>
</gene>
<comment type="caution">
    <text evidence="1">The sequence shown here is derived from an EMBL/GenBank/DDBJ whole genome shotgun (WGS) entry which is preliminary data.</text>
</comment>
<accession>A0A7J5YXL6</accession>